<feature type="compositionally biased region" description="Low complexity" evidence="1">
    <location>
        <begin position="21"/>
        <end position="30"/>
    </location>
</feature>
<feature type="region of interest" description="Disordered" evidence="1">
    <location>
        <begin position="1"/>
        <end position="32"/>
    </location>
</feature>
<dbReference type="EMBL" id="MU003694">
    <property type="protein sequence ID" value="KAF2815168.1"/>
    <property type="molecule type" value="Genomic_DNA"/>
</dbReference>
<keyword evidence="2" id="KW-0812">Transmembrane</keyword>
<dbReference type="Proteomes" id="UP000504636">
    <property type="component" value="Unplaced"/>
</dbReference>
<evidence type="ECO:0000313" key="5">
    <source>
        <dbReference type="RefSeq" id="XP_033582132.1"/>
    </source>
</evidence>
<keyword evidence="2" id="KW-0472">Membrane</keyword>
<keyword evidence="4" id="KW-1185">Reference proteome</keyword>
<gene>
    <name evidence="3 5" type="ORF">BDZ99DRAFT_191730</name>
</gene>
<feature type="compositionally biased region" description="Polar residues" evidence="1">
    <location>
        <begin position="1"/>
        <end position="18"/>
    </location>
</feature>
<accession>A0A6A6Z2X2</accession>
<sequence>MSIPTRSVTNPSTTSATSYILPLPSSSSPPKKTVSTGVIVGAIVGGVALLVTILGVTTFRLFRHRKPRQRENSHELSDSGVPKMPSKDQKLEMVPAERAIKCTAESRTCLLPGLLP</sequence>
<proteinExistence type="predicted"/>
<dbReference type="GeneID" id="54454046"/>
<keyword evidence="2" id="KW-1133">Transmembrane helix</keyword>
<dbReference type="RefSeq" id="XP_033582132.1">
    <property type="nucleotide sequence ID" value="XM_033713153.1"/>
</dbReference>
<feature type="region of interest" description="Disordered" evidence="1">
    <location>
        <begin position="64"/>
        <end position="93"/>
    </location>
</feature>
<reference evidence="3 5" key="1">
    <citation type="journal article" date="2020" name="Stud. Mycol.">
        <title>101 Dothideomycetes genomes: a test case for predicting lifestyles and emergence of pathogens.</title>
        <authorList>
            <person name="Haridas S."/>
            <person name="Albert R."/>
            <person name="Binder M."/>
            <person name="Bloem J."/>
            <person name="Labutti K."/>
            <person name="Salamov A."/>
            <person name="Andreopoulos B."/>
            <person name="Baker S."/>
            <person name="Barry K."/>
            <person name="Bills G."/>
            <person name="Bluhm B."/>
            <person name="Cannon C."/>
            <person name="Castanera R."/>
            <person name="Culley D."/>
            <person name="Daum C."/>
            <person name="Ezra D."/>
            <person name="Gonzalez J."/>
            <person name="Henrissat B."/>
            <person name="Kuo A."/>
            <person name="Liang C."/>
            <person name="Lipzen A."/>
            <person name="Lutzoni F."/>
            <person name="Magnuson J."/>
            <person name="Mondo S."/>
            <person name="Nolan M."/>
            <person name="Ohm R."/>
            <person name="Pangilinan J."/>
            <person name="Park H.-J."/>
            <person name="Ramirez L."/>
            <person name="Alfaro M."/>
            <person name="Sun H."/>
            <person name="Tritt A."/>
            <person name="Yoshinaga Y."/>
            <person name="Zwiers L.-H."/>
            <person name="Turgeon B."/>
            <person name="Goodwin S."/>
            <person name="Spatafora J."/>
            <person name="Crous P."/>
            <person name="Grigoriev I."/>
        </authorList>
    </citation>
    <scope>NUCLEOTIDE SEQUENCE</scope>
    <source>
        <strain evidence="3 5">CBS 304.34</strain>
    </source>
</reference>
<feature type="transmembrane region" description="Helical" evidence="2">
    <location>
        <begin position="38"/>
        <end position="62"/>
    </location>
</feature>
<name>A0A6A6Z2X2_9PEZI</name>
<organism evidence="3">
    <name type="scientific">Mytilinidion resinicola</name>
    <dbReference type="NCBI Taxonomy" id="574789"/>
    <lineage>
        <taxon>Eukaryota</taxon>
        <taxon>Fungi</taxon>
        <taxon>Dikarya</taxon>
        <taxon>Ascomycota</taxon>
        <taxon>Pezizomycotina</taxon>
        <taxon>Dothideomycetes</taxon>
        <taxon>Pleosporomycetidae</taxon>
        <taxon>Mytilinidiales</taxon>
        <taxon>Mytilinidiaceae</taxon>
        <taxon>Mytilinidion</taxon>
    </lineage>
</organism>
<protein>
    <recommendedName>
        <fullName evidence="6">Mid2 domain-containing protein</fullName>
    </recommendedName>
</protein>
<reference evidence="5" key="3">
    <citation type="submission" date="2025-04" db="UniProtKB">
        <authorList>
            <consortium name="RefSeq"/>
        </authorList>
    </citation>
    <scope>IDENTIFICATION</scope>
    <source>
        <strain evidence="5">CBS 304.34</strain>
    </source>
</reference>
<dbReference type="AlphaFoldDB" id="A0A6A6Z2X2"/>
<evidence type="ECO:0000256" key="1">
    <source>
        <dbReference type="SAM" id="MobiDB-lite"/>
    </source>
</evidence>
<evidence type="ECO:0008006" key="6">
    <source>
        <dbReference type="Google" id="ProtNLM"/>
    </source>
</evidence>
<evidence type="ECO:0000313" key="3">
    <source>
        <dbReference type="EMBL" id="KAF2815168.1"/>
    </source>
</evidence>
<reference evidence="5" key="2">
    <citation type="submission" date="2020-04" db="EMBL/GenBank/DDBJ databases">
        <authorList>
            <consortium name="NCBI Genome Project"/>
        </authorList>
    </citation>
    <scope>NUCLEOTIDE SEQUENCE</scope>
    <source>
        <strain evidence="5">CBS 304.34</strain>
    </source>
</reference>
<evidence type="ECO:0000313" key="4">
    <source>
        <dbReference type="Proteomes" id="UP000504636"/>
    </source>
</evidence>
<evidence type="ECO:0000256" key="2">
    <source>
        <dbReference type="SAM" id="Phobius"/>
    </source>
</evidence>